<dbReference type="EMBL" id="LJRO01000317">
    <property type="protein sequence ID" value="KPY96270.1"/>
    <property type="molecule type" value="Genomic_DNA"/>
</dbReference>
<organism evidence="1 2">
    <name type="scientific">Pseudomonas tremae</name>
    <dbReference type="NCBI Taxonomy" id="200454"/>
    <lineage>
        <taxon>Bacteria</taxon>
        <taxon>Pseudomonadati</taxon>
        <taxon>Pseudomonadota</taxon>
        <taxon>Gammaproteobacteria</taxon>
        <taxon>Pseudomonadales</taxon>
        <taxon>Pseudomonadaceae</taxon>
        <taxon>Pseudomonas</taxon>
    </lineage>
</organism>
<dbReference type="Proteomes" id="UP000050523">
    <property type="component" value="Unassembled WGS sequence"/>
</dbReference>
<name>A0AA40TUD7_9PSED</name>
<proteinExistence type="predicted"/>
<evidence type="ECO:0000313" key="2">
    <source>
        <dbReference type="Proteomes" id="UP000050523"/>
    </source>
</evidence>
<evidence type="ECO:0000313" key="1">
    <source>
        <dbReference type="EMBL" id="KPY96270.1"/>
    </source>
</evidence>
<comment type="caution">
    <text evidence="1">The sequence shown here is derived from an EMBL/GenBank/DDBJ whole genome shotgun (WGS) entry which is preliminary data.</text>
</comment>
<reference evidence="1 2" key="1">
    <citation type="submission" date="2015-09" db="EMBL/GenBank/DDBJ databases">
        <title>Genome announcement of multiple Pseudomonas syringae strains.</title>
        <authorList>
            <person name="Thakur S."/>
            <person name="Wang P.W."/>
            <person name="Gong Y."/>
            <person name="Weir B.S."/>
            <person name="Guttman D.S."/>
        </authorList>
    </citation>
    <scope>NUCLEOTIDE SEQUENCE [LARGE SCALE GENOMIC DNA]</scope>
    <source>
        <strain evidence="1 2">ICMP9151</strain>
    </source>
</reference>
<accession>A0AA40TUD7</accession>
<dbReference type="AlphaFoldDB" id="A0AA40TUD7"/>
<sequence>MPSWPEVQKSSSDQIIRLFPSLTHRFASDSTFPRRFSALQAHLSCIQQSFSHHPQIGQRKQRGLLRSVFQQASEAYFRITKLALDHSKRMLNLGAQLSFRVFDFATHAPDQTFPCMLFITAGPRCNRPYHLAILMLGTLFDTGIARVARDVSFFSVQ</sequence>
<gene>
    <name evidence="1" type="ORF">ALO43_200547</name>
</gene>
<protein>
    <submittedName>
        <fullName evidence="1">Uncharacterized protein</fullName>
    </submittedName>
</protein>